<feature type="domain" description="NAD-dependent epimerase/dehydratase" evidence="2">
    <location>
        <begin position="4"/>
        <end position="236"/>
    </location>
</feature>
<protein>
    <submittedName>
        <fullName evidence="3">NAD-dependent epimerase/dehydratase family protein</fullName>
    </submittedName>
</protein>
<dbReference type="Gene3D" id="3.90.25.10">
    <property type="entry name" value="UDP-galactose 4-epimerase, domain 1"/>
    <property type="match status" value="1"/>
</dbReference>
<dbReference type="AlphaFoldDB" id="A0A7C1SP63"/>
<reference evidence="3" key="1">
    <citation type="journal article" date="2020" name="mSystems">
        <title>Genome- and Community-Level Interaction Insights into Carbon Utilization and Element Cycling Functions of Hydrothermarchaeota in Hydrothermal Sediment.</title>
        <authorList>
            <person name="Zhou Z."/>
            <person name="Liu Y."/>
            <person name="Xu W."/>
            <person name="Pan J."/>
            <person name="Luo Z.H."/>
            <person name="Li M."/>
        </authorList>
    </citation>
    <scope>NUCLEOTIDE SEQUENCE [LARGE SCALE GENOMIC DNA]</scope>
    <source>
        <strain evidence="3">HyVt-365</strain>
    </source>
</reference>
<organism evidence="3">
    <name type="scientific">candidate division WWE3 bacterium</name>
    <dbReference type="NCBI Taxonomy" id="2053526"/>
    <lineage>
        <taxon>Bacteria</taxon>
        <taxon>Katanobacteria</taxon>
    </lineage>
</organism>
<accession>A0A7C1SP63</accession>
<comment type="caution">
    <text evidence="3">The sequence shown here is derived from an EMBL/GenBank/DDBJ whole genome shotgun (WGS) entry which is preliminary data.</text>
</comment>
<dbReference type="EMBL" id="DRHH01000007">
    <property type="protein sequence ID" value="HEB13812.1"/>
    <property type="molecule type" value="Genomic_DNA"/>
</dbReference>
<comment type="similarity">
    <text evidence="1">Belongs to the NAD(P)-dependent epimerase/dehydratase family.</text>
</comment>
<evidence type="ECO:0000259" key="2">
    <source>
        <dbReference type="Pfam" id="PF01370"/>
    </source>
</evidence>
<evidence type="ECO:0000313" key="3">
    <source>
        <dbReference type="EMBL" id="HEB13812.1"/>
    </source>
</evidence>
<gene>
    <name evidence="3" type="ORF">ENI09_00160</name>
</gene>
<dbReference type="PANTHER" id="PTHR43000">
    <property type="entry name" value="DTDP-D-GLUCOSE 4,6-DEHYDRATASE-RELATED"/>
    <property type="match status" value="1"/>
</dbReference>
<name>A0A7C1SP63_UNCKA</name>
<sequence length="309" mass="33670">MRTLVTGGAGFIGSHIVDALVGVGHEVSVIDNLSTGLKENVNPQAKFYKVDILDERGLERIFKKERPEAVFHLAAQIDLRQSIDEPVFDSRVNILGSLSLLECARDYKVKKFVFSSTGGAIYGEAKRIPTPESSPANPASPYGLAKLTVEKYLEIWQQLYGLEYIALRYSNVYGPRQRGGAESGVVAIFATKALKGDSIAIYGDGEQTRDYVYIEDAMGANLAALESKKSGVYNIGTSMETTVNEVFTEISNLVGSEVEATRTAAIKGELLRSALDCSKAKKDLDWEPQISLGDGLKGTLDFFRGKLNV</sequence>
<evidence type="ECO:0000256" key="1">
    <source>
        <dbReference type="ARBA" id="ARBA00007637"/>
    </source>
</evidence>
<dbReference type="InterPro" id="IPR036291">
    <property type="entry name" value="NAD(P)-bd_dom_sf"/>
</dbReference>
<dbReference type="Proteomes" id="UP000885744">
    <property type="component" value="Unassembled WGS sequence"/>
</dbReference>
<dbReference type="InterPro" id="IPR001509">
    <property type="entry name" value="Epimerase_deHydtase"/>
</dbReference>
<dbReference type="Gene3D" id="3.40.50.720">
    <property type="entry name" value="NAD(P)-binding Rossmann-like Domain"/>
    <property type="match status" value="1"/>
</dbReference>
<proteinExistence type="inferred from homology"/>
<dbReference type="SUPFAM" id="SSF51735">
    <property type="entry name" value="NAD(P)-binding Rossmann-fold domains"/>
    <property type="match status" value="1"/>
</dbReference>
<dbReference type="Pfam" id="PF01370">
    <property type="entry name" value="Epimerase"/>
    <property type="match status" value="1"/>
</dbReference>